<name>A0A9W8MFR7_9AGAR</name>
<feature type="non-terminal residue" evidence="2">
    <location>
        <position position="1"/>
    </location>
</feature>
<gene>
    <name evidence="2" type="ORF">H1R20_g8094</name>
</gene>
<keyword evidence="3" id="KW-1185">Reference proteome</keyword>
<accession>A0A9W8MFR7</accession>
<sequence>MHRGSTYHTGHNSQQRRSNGTQAILDADNLELHVIHQADAKKLMASGNETYRALGEKCQALKACVQQEEKRVSELEKELKSLRKAAKQQKGLESKMSSFLDNCQALAADLKITAADLKLSGPTGTTAHWTHCLAMLNLPTCPKDEDKARQLYWDKEHCNNSGDSGISTPSSSDSGVKKVKVPVWAVDLNGVQVSVKEWER</sequence>
<dbReference type="EMBL" id="JANBPK010000913">
    <property type="protein sequence ID" value="KAJ2929001.1"/>
    <property type="molecule type" value="Genomic_DNA"/>
</dbReference>
<evidence type="ECO:0000313" key="3">
    <source>
        <dbReference type="Proteomes" id="UP001140091"/>
    </source>
</evidence>
<protein>
    <submittedName>
        <fullName evidence="2">Uncharacterized protein</fullName>
    </submittedName>
</protein>
<proteinExistence type="predicted"/>
<dbReference type="OrthoDB" id="10585672at2759"/>
<evidence type="ECO:0000313" key="2">
    <source>
        <dbReference type="EMBL" id="KAJ2929001.1"/>
    </source>
</evidence>
<dbReference type="Proteomes" id="UP001140091">
    <property type="component" value="Unassembled WGS sequence"/>
</dbReference>
<feature type="coiled-coil region" evidence="1">
    <location>
        <begin position="58"/>
        <end position="92"/>
    </location>
</feature>
<reference evidence="2" key="1">
    <citation type="submission" date="2022-06" db="EMBL/GenBank/DDBJ databases">
        <title>Genome Sequence of Candolleomyces eurysporus.</title>
        <authorList>
            <person name="Buettner E."/>
        </authorList>
    </citation>
    <scope>NUCLEOTIDE SEQUENCE</scope>
    <source>
        <strain evidence="2">VTCC 930004</strain>
    </source>
</reference>
<evidence type="ECO:0000256" key="1">
    <source>
        <dbReference type="SAM" id="Coils"/>
    </source>
</evidence>
<keyword evidence="1" id="KW-0175">Coiled coil</keyword>
<comment type="caution">
    <text evidence="2">The sequence shown here is derived from an EMBL/GenBank/DDBJ whole genome shotgun (WGS) entry which is preliminary data.</text>
</comment>
<organism evidence="2 3">
    <name type="scientific">Candolleomyces eurysporus</name>
    <dbReference type="NCBI Taxonomy" id="2828524"/>
    <lineage>
        <taxon>Eukaryota</taxon>
        <taxon>Fungi</taxon>
        <taxon>Dikarya</taxon>
        <taxon>Basidiomycota</taxon>
        <taxon>Agaricomycotina</taxon>
        <taxon>Agaricomycetes</taxon>
        <taxon>Agaricomycetidae</taxon>
        <taxon>Agaricales</taxon>
        <taxon>Agaricineae</taxon>
        <taxon>Psathyrellaceae</taxon>
        <taxon>Candolleomyces</taxon>
    </lineage>
</organism>
<dbReference type="AlphaFoldDB" id="A0A9W8MFR7"/>